<evidence type="ECO:0000313" key="10">
    <source>
        <dbReference type="EMBL" id="KJA26704.1"/>
    </source>
</evidence>
<dbReference type="OrthoDB" id="771136at2759"/>
<keyword evidence="3 6" id="KW-0064">Aspartyl protease</keyword>
<organism evidence="10 11">
    <name type="scientific">Hypholoma sublateritium (strain FD-334 SS-4)</name>
    <dbReference type="NCBI Taxonomy" id="945553"/>
    <lineage>
        <taxon>Eukaryota</taxon>
        <taxon>Fungi</taxon>
        <taxon>Dikarya</taxon>
        <taxon>Basidiomycota</taxon>
        <taxon>Agaricomycotina</taxon>
        <taxon>Agaricomycetes</taxon>
        <taxon>Agaricomycetidae</taxon>
        <taxon>Agaricales</taxon>
        <taxon>Agaricineae</taxon>
        <taxon>Strophariaceae</taxon>
        <taxon>Hypholoma</taxon>
    </lineage>
</organism>
<dbReference type="SUPFAM" id="SSF50630">
    <property type="entry name" value="Acid proteases"/>
    <property type="match status" value="1"/>
</dbReference>
<evidence type="ECO:0000256" key="4">
    <source>
        <dbReference type="ARBA" id="ARBA00022801"/>
    </source>
</evidence>
<evidence type="ECO:0000256" key="6">
    <source>
        <dbReference type="RuleBase" id="RU000454"/>
    </source>
</evidence>
<sequence length="460" mass="47895">MFPSRRAFLCLLLASLNVLAALADPIHIPIQRRTRSAPVNLNEKARRLRAKYGLEDRSIAPTLGSAGPVRRVASVSVDTTNHVHDGEYFASITIGTPPQALNVILDTGSADLWVASSSCSVANGCASGTTMFDSSRSSTFQGGPQGSNPSSGLGSNVTITYRSGGIEGRMSRDTVSMSGLTITNQIFVEAVSVNGSVADQEISGLMGLAFVGLAQTGATPFWQALIDMNQLIAPEMAFFVSRSTDPSAVDVPGGTFTLGGTNAALFTGDIEFMDLATTSTPTFWTLPLTAITVNGKSVQLEGSGQAIAAIDTGTTLITGATADVQAIWAEVPGSAPSPDQTGFFTFPCATQVNITLSFGGKAWPISEHDINIGPDSHNPSQCLGAIFDGGTGNGGFTWIVGDTFLKNVYSVFRSVPPSIGFAQLSGKTAAASVATAAAATSESLNRARLVSITHRLQLYR</sequence>
<dbReference type="GO" id="GO:0004190">
    <property type="term" value="F:aspartic-type endopeptidase activity"/>
    <property type="evidence" value="ECO:0007669"/>
    <property type="project" value="UniProtKB-KW"/>
</dbReference>
<feature type="domain" description="Peptidase A1" evidence="9">
    <location>
        <begin position="88"/>
        <end position="422"/>
    </location>
</feature>
<dbReference type="PROSITE" id="PS51767">
    <property type="entry name" value="PEPTIDASE_A1"/>
    <property type="match status" value="1"/>
</dbReference>
<keyword evidence="4 6" id="KW-0378">Hydrolase</keyword>
<dbReference type="OMA" id="CFAAFKV"/>
<evidence type="ECO:0000256" key="1">
    <source>
        <dbReference type="ARBA" id="ARBA00007447"/>
    </source>
</evidence>
<evidence type="ECO:0000256" key="2">
    <source>
        <dbReference type="ARBA" id="ARBA00022670"/>
    </source>
</evidence>
<name>A0A0D2P707_HYPSF</name>
<feature type="region of interest" description="Disordered" evidence="7">
    <location>
        <begin position="133"/>
        <end position="156"/>
    </location>
</feature>
<dbReference type="GO" id="GO:0006508">
    <property type="term" value="P:proteolysis"/>
    <property type="evidence" value="ECO:0007669"/>
    <property type="project" value="UniProtKB-KW"/>
</dbReference>
<feature type="active site" evidence="5">
    <location>
        <position position="311"/>
    </location>
</feature>
<dbReference type="PANTHER" id="PTHR47966">
    <property type="entry name" value="BETA-SITE APP-CLEAVING ENZYME, ISOFORM A-RELATED"/>
    <property type="match status" value="1"/>
</dbReference>
<accession>A0A0D2P707</accession>
<keyword evidence="11" id="KW-1185">Reference proteome</keyword>
<dbReference type="PROSITE" id="PS00141">
    <property type="entry name" value="ASP_PROTEASE"/>
    <property type="match status" value="2"/>
</dbReference>
<dbReference type="Gene3D" id="2.40.70.10">
    <property type="entry name" value="Acid Proteases"/>
    <property type="match status" value="2"/>
</dbReference>
<protein>
    <recommendedName>
        <fullName evidence="9">Peptidase A1 domain-containing protein</fullName>
    </recommendedName>
</protein>
<keyword evidence="8" id="KW-0732">Signal</keyword>
<evidence type="ECO:0000259" key="9">
    <source>
        <dbReference type="PROSITE" id="PS51767"/>
    </source>
</evidence>
<comment type="similarity">
    <text evidence="1 6">Belongs to the peptidase A1 family.</text>
</comment>
<feature type="signal peptide" evidence="8">
    <location>
        <begin position="1"/>
        <end position="23"/>
    </location>
</feature>
<dbReference type="PRINTS" id="PR00792">
    <property type="entry name" value="PEPSIN"/>
</dbReference>
<evidence type="ECO:0000256" key="3">
    <source>
        <dbReference type="ARBA" id="ARBA00022750"/>
    </source>
</evidence>
<evidence type="ECO:0000256" key="8">
    <source>
        <dbReference type="SAM" id="SignalP"/>
    </source>
</evidence>
<dbReference type="Proteomes" id="UP000054270">
    <property type="component" value="Unassembled WGS sequence"/>
</dbReference>
<reference evidence="11" key="1">
    <citation type="submission" date="2014-04" db="EMBL/GenBank/DDBJ databases">
        <title>Evolutionary Origins and Diversification of the Mycorrhizal Mutualists.</title>
        <authorList>
            <consortium name="DOE Joint Genome Institute"/>
            <consortium name="Mycorrhizal Genomics Consortium"/>
            <person name="Kohler A."/>
            <person name="Kuo A."/>
            <person name="Nagy L.G."/>
            <person name="Floudas D."/>
            <person name="Copeland A."/>
            <person name="Barry K.W."/>
            <person name="Cichocki N."/>
            <person name="Veneault-Fourrey C."/>
            <person name="LaButti K."/>
            <person name="Lindquist E.A."/>
            <person name="Lipzen A."/>
            <person name="Lundell T."/>
            <person name="Morin E."/>
            <person name="Murat C."/>
            <person name="Riley R."/>
            <person name="Ohm R."/>
            <person name="Sun H."/>
            <person name="Tunlid A."/>
            <person name="Henrissat B."/>
            <person name="Grigoriev I.V."/>
            <person name="Hibbett D.S."/>
            <person name="Martin F."/>
        </authorList>
    </citation>
    <scope>NUCLEOTIDE SEQUENCE [LARGE SCALE GENOMIC DNA]</scope>
    <source>
        <strain evidence="11">FD-334 SS-4</strain>
    </source>
</reference>
<feature type="compositionally biased region" description="Low complexity" evidence="7">
    <location>
        <begin position="146"/>
        <end position="156"/>
    </location>
</feature>
<dbReference type="InterPro" id="IPR033121">
    <property type="entry name" value="PEPTIDASE_A1"/>
</dbReference>
<dbReference type="STRING" id="945553.A0A0D2P707"/>
<dbReference type="Pfam" id="PF00026">
    <property type="entry name" value="Asp"/>
    <property type="match status" value="1"/>
</dbReference>
<dbReference type="PANTHER" id="PTHR47966:SF6">
    <property type="entry name" value="PEPTIDASE A1 DOMAIN-CONTAINING PROTEIN"/>
    <property type="match status" value="1"/>
</dbReference>
<feature type="chain" id="PRO_5002260398" description="Peptidase A1 domain-containing protein" evidence="8">
    <location>
        <begin position="24"/>
        <end position="460"/>
    </location>
</feature>
<dbReference type="FunFam" id="2.40.70.10:FF:000115">
    <property type="entry name" value="Lysosomal aspartic protease"/>
    <property type="match status" value="1"/>
</dbReference>
<feature type="active site" evidence="5">
    <location>
        <position position="106"/>
    </location>
</feature>
<evidence type="ECO:0000256" key="5">
    <source>
        <dbReference type="PIRSR" id="PIRSR601461-1"/>
    </source>
</evidence>
<dbReference type="AlphaFoldDB" id="A0A0D2P707"/>
<dbReference type="InterPro" id="IPR034164">
    <property type="entry name" value="Pepsin-like_dom"/>
</dbReference>
<dbReference type="CDD" id="cd05471">
    <property type="entry name" value="pepsin_like"/>
    <property type="match status" value="1"/>
</dbReference>
<proteinExistence type="inferred from homology"/>
<dbReference type="InterPro" id="IPR001461">
    <property type="entry name" value="Aspartic_peptidase_A1"/>
</dbReference>
<dbReference type="EMBL" id="KN817527">
    <property type="protein sequence ID" value="KJA26704.1"/>
    <property type="molecule type" value="Genomic_DNA"/>
</dbReference>
<keyword evidence="2 6" id="KW-0645">Protease</keyword>
<gene>
    <name evidence="10" type="ORF">HYPSUDRAFT_132772</name>
</gene>
<evidence type="ECO:0000256" key="7">
    <source>
        <dbReference type="SAM" id="MobiDB-lite"/>
    </source>
</evidence>
<dbReference type="InterPro" id="IPR001969">
    <property type="entry name" value="Aspartic_peptidase_AS"/>
</dbReference>
<dbReference type="InterPro" id="IPR021109">
    <property type="entry name" value="Peptidase_aspartic_dom_sf"/>
</dbReference>
<evidence type="ECO:0000313" key="11">
    <source>
        <dbReference type="Proteomes" id="UP000054270"/>
    </source>
</evidence>